<dbReference type="InterPro" id="IPR011991">
    <property type="entry name" value="ArsR-like_HTH"/>
</dbReference>
<dbReference type="CDD" id="cd00090">
    <property type="entry name" value="HTH_ARSR"/>
    <property type="match status" value="1"/>
</dbReference>
<dbReference type="KEGG" id="dor:Desor_1880"/>
<dbReference type="InterPro" id="IPR039422">
    <property type="entry name" value="MarR/SlyA-like"/>
</dbReference>
<reference evidence="3" key="1">
    <citation type="submission" date="2011-11" db="EMBL/GenBank/DDBJ databases">
        <title>Complete sequence of Desulfosporosinus orientis DSM 765.</title>
        <authorList>
            <person name="Lucas S."/>
            <person name="Han J."/>
            <person name="Lapidus A."/>
            <person name="Cheng J.-F."/>
            <person name="Goodwin L."/>
            <person name="Pitluck S."/>
            <person name="Peters L."/>
            <person name="Ovchinnikova G."/>
            <person name="Teshima H."/>
            <person name="Detter J.C."/>
            <person name="Han C."/>
            <person name="Tapia R."/>
            <person name="Land M."/>
            <person name="Hauser L."/>
            <person name="Kyrpides N."/>
            <person name="Ivanova N."/>
            <person name="Pagani I."/>
            <person name="Pester M."/>
            <person name="Spring S."/>
            <person name="Ollivier B."/>
            <person name="Rattei T."/>
            <person name="Klenk H.-P."/>
            <person name="Wagner M."/>
            <person name="Loy A."/>
            <person name="Woyke T."/>
        </authorList>
    </citation>
    <scope>NUCLEOTIDE SEQUENCE [LARGE SCALE GENOMIC DNA]</scope>
    <source>
        <strain evidence="3">ATCC 19365 / DSM 765 / NCIMB 8382 / VKM B-1628</strain>
    </source>
</reference>
<dbReference type="eggNOG" id="COG1846">
    <property type="taxonomic scope" value="Bacteria"/>
</dbReference>
<evidence type="ECO:0000313" key="2">
    <source>
        <dbReference type="EMBL" id="AET67511.1"/>
    </source>
</evidence>
<proteinExistence type="predicted"/>
<dbReference type="PRINTS" id="PR00598">
    <property type="entry name" value="HTHMARR"/>
</dbReference>
<dbReference type="SUPFAM" id="SSF46785">
    <property type="entry name" value="Winged helix' DNA-binding domain"/>
    <property type="match status" value="1"/>
</dbReference>
<evidence type="ECO:0000259" key="1">
    <source>
        <dbReference type="PROSITE" id="PS50995"/>
    </source>
</evidence>
<dbReference type="RefSeq" id="WP_014184326.1">
    <property type="nucleotide sequence ID" value="NC_016584.1"/>
</dbReference>
<dbReference type="AlphaFoldDB" id="G7WB10"/>
<accession>G7WB10</accession>
<dbReference type="InterPro" id="IPR036390">
    <property type="entry name" value="WH_DNA-bd_sf"/>
</dbReference>
<evidence type="ECO:0000313" key="3">
    <source>
        <dbReference type="Proteomes" id="UP000006346"/>
    </source>
</evidence>
<organism evidence="2 3">
    <name type="scientific">Desulfosporosinus orientis (strain ATCC 19365 / DSM 765 / NCIMB 8382 / VKM B-1628 / Singapore I)</name>
    <name type="common">Desulfotomaculum orientis</name>
    <dbReference type="NCBI Taxonomy" id="768706"/>
    <lineage>
        <taxon>Bacteria</taxon>
        <taxon>Bacillati</taxon>
        <taxon>Bacillota</taxon>
        <taxon>Clostridia</taxon>
        <taxon>Eubacteriales</taxon>
        <taxon>Desulfitobacteriaceae</taxon>
        <taxon>Desulfosporosinus</taxon>
    </lineage>
</organism>
<dbReference type="EMBL" id="CP003108">
    <property type="protein sequence ID" value="AET67511.1"/>
    <property type="molecule type" value="Genomic_DNA"/>
</dbReference>
<feature type="domain" description="HTH marR-type" evidence="1">
    <location>
        <begin position="10"/>
        <end position="147"/>
    </location>
</feature>
<sequence>MENSNKGAQVAGLFHEVMGLFRNSMMKAMGHSGITPPQGMVLRLLSKEGPLKLTDLSTKMSLSNSTVSGIVDRLEKQGLVERTRSDQDRRVVYIAISPEFKERHKRSYHLEFEKKIEHILNQGSAEELERIFVGLNTLKRLLKEYEQSNQE</sequence>
<dbReference type="OrthoDB" id="49580at2"/>
<dbReference type="STRING" id="768706.Desor_1880"/>
<name>G7WB10_DESOD</name>
<dbReference type="GO" id="GO:0006950">
    <property type="term" value="P:response to stress"/>
    <property type="evidence" value="ECO:0007669"/>
    <property type="project" value="TreeGrafter"/>
</dbReference>
<dbReference type="InterPro" id="IPR036388">
    <property type="entry name" value="WH-like_DNA-bd_sf"/>
</dbReference>
<dbReference type="SMART" id="SM00347">
    <property type="entry name" value="HTH_MARR"/>
    <property type="match status" value="1"/>
</dbReference>
<dbReference type="PATRIC" id="fig|768706.3.peg.1895"/>
<keyword evidence="3" id="KW-1185">Reference proteome</keyword>
<dbReference type="Gene3D" id="1.10.10.10">
    <property type="entry name" value="Winged helix-like DNA-binding domain superfamily/Winged helix DNA-binding domain"/>
    <property type="match status" value="1"/>
</dbReference>
<protein>
    <submittedName>
        <fullName evidence="2">Transcriptional regulator</fullName>
    </submittedName>
</protein>
<dbReference type="PANTHER" id="PTHR33164:SF99">
    <property type="entry name" value="MARR FAMILY REGULATORY PROTEIN"/>
    <property type="match status" value="1"/>
</dbReference>
<dbReference type="GO" id="GO:0003700">
    <property type="term" value="F:DNA-binding transcription factor activity"/>
    <property type="evidence" value="ECO:0007669"/>
    <property type="project" value="InterPro"/>
</dbReference>
<dbReference type="HOGENOM" id="CLU_083287_27_7_9"/>
<dbReference type="InterPro" id="IPR000835">
    <property type="entry name" value="HTH_MarR-typ"/>
</dbReference>
<dbReference type="PANTHER" id="PTHR33164">
    <property type="entry name" value="TRANSCRIPTIONAL REGULATOR, MARR FAMILY"/>
    <property type="match status" value="1"/>
</dbReference>
<reference evidence="2 3" key="2">
    <citation type="journal article" date="2012" name="J. Bacteriol.">
        <title>Complete genome sequences of Desulfosporosinus orientis DSM765T, Desulfosporosinus youngiae DSM17734T, Desulfosporosinus meridiei DSM13257T, and Desulfosporosinus acidiphilus DSM22704T.</title>
        <authorList>
            <person name="Pester M."/>
            <person name="Brambilla E."/>
            <person name="Alazard D."/>
            <person name="Rattei T."/>
            <person name="Weinmaier T."/>
            <person name="Han J."/>
            <person name="Lucas S."/>
            <person name="Lapidus A."/>
            <person name="Cheng J.F."/>
            <person name="Goodwin L."/>
            <person name="Pitluck S."/>
            <person name="Peters L."/>
            <person name="Ovchinnikova G."/>
            <person name="Teshima H."/>
            <person name="Detter J.C."/>
            <person name="Han C.S."/>
            <person name="Tapia R."/>
            <person name="Land M.L."/>
            <person name="Hauser L."/>
            <person name="Kyrpides N.C."/>
            <person name="Ivanova N.N."/>
            <person name="Pagani I."/>
            <person name="Huntmann M."/>
            <person name="Wei C.L."/>
            <person name="Davenport K.W."/>
            <person name="Daligault H."/>
            <person name="Chain P.S."/>
            <person name="Chen A."/>
            <person name="Mavromatis K."/>
            <person name="Markowitz V."/>
            <person name="Szeto E."/>
            <person name="Mikhailova N."/>
            <person name="Pati A."/>
            <person name="Wagner M."/>
            <person name="Woyke T."/>
            <person name="Ollivier B."/>
            <person name="Klenk H.P."/>
            <person name="Spring S."/>
            <person name="Loy A."/>
        </authorList>
    </citation>
    <scope>NUCLEOTIDE SEQUENCE [LARGE SCALE GENOMIC DNA]</scope>
    <source>
        <strain evidence="3">ATCC 19365 / DSM 765 / NCIMB 8382 / VKM B-1628</strain>
    </source>
</reference>
<gene>
    <name evidence="2" type="ordered locus">Desor_1880</name>
</gene>
<dbReference type="Pfam" id="PF01047">
    <property type="entry name" value="MarR"/>
    <property type="match status" value="1"/>
</dbReference>
<dbReference type="PROSITE" id="PS50995">
    <property type="entry name" value="HTH_MARR_2"/>
    <property type="match status" value="1"/>
</dbReference>
<dbReference type="Proteomes" id="UP000006346">
    <property type="component" value="Chromosome"/>
</dbReference>